<accession>A0A9Q0LJL5</accession>
<reference evidence="1" key="1">
    <citation type="submission" date="2022-10" db="EMBL/GenBank/DDBJ databases">
        <title>Novel sulphate-reducing endosymbionts in the free-living metamonad Anaeramoeba.</title>
        <authorList>
            <person name="Jerlstrom-Hultqvist J."/>
            <person name="Cepicka I."/>
            <person name="Gallot-Lavallee L."/>
            <person name="Salas-Leiva D."/>
            <person name="Curtis B.A."/>
            <person name="Zahonova K."/>
            <person name="Pipaliya S."/>
            <person name="Dacks J."/>
            <person name="Roger A.J."/>
        </authorList>
    </citation>
    <scope>NUCLEOTIDE SEQUENCE</scope>
    <source>
        <strain evidence="1">BMAN</strain>
    </source>
</reference>
<evidence type="ECO:0000313" key="2">
    <source>
        <dbReference type="Proteomes" id="UP001149090"/>
    </source>
</evidence>
<protein>
    <recommendedName>
        <fullName evidence="3">Tetratricopeptide repeat protein</fullName>
    </recommendedName>
</protein>
<dbReference type="AlphaFoldDB" id="A0A9Q0LJL5"/>
<name>A0A9Q0LJL5_ANAIG</name>
<sequence length="690" mass="80155">MLSLIQNNQKTLTSNSLKPIIFKIKPFFFKNQNQNENEKKTISILNRKNKRNEMIKNQLNNFNRNQFRNQIHGINNNITRFFSEMSNEKAQEEIIKGWEFFQNKDYHQAVVSLEKGMNQAQINGNHDQISIASSLLTKIYLYNLKDPKEASKFAQIYHDSSEKIDNINRKQESLSLFARALHLNKDPKKCQEICEKFKKNHISSKKINDLNDSEKITQIENQLILANTYNATKQQDKTLEMLSESFPVVQKLSSSASNIKLSFLDVYFKTLILNGKIEEMIKLSHEKIILLEENKDFVSLGNFYSELGMLQRIFGKIDESLKFLEKSLESIQKIPDSSINHEIKKLHIDVLIRTGESLAYLQKFNESYPKFEQAIEMSQKIKDRNFEIVSLEGLANSFYFAKEHQKSIQMCEKLFDLYQVNIAKSRAVLKISQSQANLREFEKSIESAKKGLSLIEYGMDGNPVKKSEEKPEKFDEEKEGVAYQLLQIIFWSELGLNNFKKSLDAGLASLEISQRSTVDHQCVCGGDEESTLAHRKLTKLKILGQTNRIAIFAQEFQIAEKNVKETIQLVQELEPENWDSLRENHSLLGFLFFQTKKYQESYDAFILGLEDDKKVKKPDLVWRVFDMIFAGRCLKNITSDQNNQKIIDLHNEILSLMKKLNPQNLQELKKSSGESIESIQKIIDEYKKRK</sequence>
<organism evidence="1 2">
    <name type="scientific">Anaeramoeba ignava</name>
    <name type="common">Anaerobic marine amoeba</name>
    <dbReference type="NCBI Taxonomy" id="1746090"/>
    <lineage>
        <taxon>Eukaryota</taxon>
        <taxon>Metamonada</taxon>
        <taxon>Anaeramoebidae</taxon>
        <taxon>Anaeramoeba</taxon>
    </lineage>
</organism>
<dbReference type="Gene3D" id="1.25.40.10">
    <property type="entry name" value="Tetratricopeptide repeat domain"/>
    <property type="match status" value="2"/>
</dbReference>
<evidence type="ECO:0000313" key="1">
    <source>
        <dbReference type="EMBL" id="KAJ5074631.1"/>
    </source>
</evidence>
<evidence type="ECO:0008006" key="3">
    <source>
        <dbReference type="Google" id="ProtNLM"/>
    </source>
</evidence>
<proteinExistence type="predicted"/>
<gene>
    <name evidence="1" type="ORF">M0811_07986</name>
</gene>
<dbReference type="InterPro" id="IPR011990">
    <property type="entry name" value="TPR-like_helical_dom_sf"/>
</dbReference>
<dbReference type="SMART" id="SM00028">
    <property type="entry name" value="TPR"/>
    <property type="match status" value="4"/>
</dbReference>
<keyword evidence="2" id="KW-1185">Reference proteome</keyword>
<dbReference type="SUPFAM" id="SSF48452">
    <property type="entry name" value="TPR-like"/>
    <property type="match status" value="4"/>
</dbReference>
<comment type="caution">
    <text evidence="1">The sequence shown here is derived from an EMBL/GenBank/DDBJ whole genome shotgun (WGS) entry which is preliminary data.</text>
</comment>
<dbReference type="InterPro" id="IPR019734">
    <property type="entry name" value="TPR_rpt"/>
</dbReference>
<dbReference type="Proteomes" id="UP001149090">
    <property type="component" value="Unassembled WGS sequence"/>
</dbReference>
<dbReference type="EMBL" id="JAPDFW010000069">
    <property type="protein sequence ID" value="KAJ5074631.1"/>
    <property type="molecule type" value="Genomic_DNA"/>
</dbReference>